<proteinExistence type="predicted"/>
<accession>A0ABY1ZN14</accession>
<keyword evidence="2" id="KW-1185">Reference proteome</keyword>
<comment type="caution">
    <text evidence="1">The sequence shown here is derived from an EMBL/GenBank/DDBJ whole genome shotgun (WGS) entry which is preliminary data.</text>
</comment>
<sequence length="375" mass="42256">MSAIGARAYHVRSAREDDNEAILSLLEDNPQPGPVSLAFERAPDYFHSAAVSCRQADVFVVEQHRPGQSAPRMSGVFNIGRRDLYVNGTIQPVRYAHDFRIAHAARGGEALWAAYEGGRAILDGQRWIQAVVLADNQHFLNAIRRRRKGMPAFYPAGDIETSLLCGWRRRPRNTDGLTIRMANRQDLAIMQSFYDRLAPRRQFAPAYRFADLIAGDPFYRGLDISDYWLAFDGDELVGLAGTWDQKAFRQTRVSGYSLPMRLARPFYNGWSRIRGGIRLPGKGDCFNYRMVHTLLARQQDPLILEAMLCHLHRCFRPYYDALVCGFFDSDPGAGVAAGFSRRVLRSHHFLVSWSGTDPTTGLDGGLIPYAEVARL</sequence>
<evidence type="ECO:0000313" key="2">
    <source>
        <dbReference type="Proteomes" id="UP000313645"/>
    </source>
</evidence>
<reference evidence="1 2" key="1">
    <citation type="submission" date="2019-02" db="EMBL/GenBank/DDBJ databases">
        <title>Marinobacter halodurans sp. nov., a marine bacterium isolated from sea tidal flat.</title>
        <authorList>
            <person name="Yoo Y."/>
            <person name="Lee D.W."/>
            <person name="Kim B.S."/>
            <person name="Kim J.-J."/>
        </authorList>
    </citation>
    <scope>NUCLEOTIDE SEQUENCE [LARGE SCALE GENOMIC DNA]</scope>
    <source>
        <strain evidence="1 2">YJ-S3-2</strain>
    </source>
</reference>
<evidence type="ECO:0008006" key="3">
    <source>
        <dbReference type="Google" id="ProtNLM"/>
    </source>
</evidence>
<dbReference type="EMBL" id="SJDL01000007">
    <property type="protein sequence ID" value="TBW57636.1"/>
    <property type="molecule type" value="Genomic_DNA"/>
</dbReference>
<evidence type="ECO:0000313" key="1">
    <source>
        <dbReference type="EMBL" id="TBW57636.1"/>
    </source>
</evidence>
<gene>
    <name evidence="1" type="ORF">EZI54_06240</name>
</gene>
<organism evidence="1 2">
    <name type="scientific">Marinobacter halodurans</name>
    <dbReference type="NCBI Taxonomy" id="2528979"/>
    <lineage>
        <taxon>Bacteria</taxon>
        <taxon>Pseudomonadati</taxon>
        <taxon>Pseudomonadota</taxon>
        <taxon>Gammaproteobacteria</taxon>
        <taxon>Pseudomonadales</taxon>
        <taxon>Marinobacteraceae</taxon>
        <taxon>Marinobacter</taxon>
    </lineage>
</organism>
<dbReference type="RefSeq" id="WP_131480128.1">
    <property type="nucleotide sequence ID" value="NZ_SJDL01000007.1"/>
</dbReference>
<protein>
    <recommendedName>
        <fullName evidence="3">N-acetyltransferase domain-containing protein</fullName>
    </recommendedName>
</protein>
<name>A0ABY1ZN14_9GAMM</name>
<dbReference type="Proteomes" id="UP000313645">
    <property type="component" value="Unassembled WGS sequence"/>
</dbReference>